<dbReference type="AlphaFoldDB" id="A0AAJ0C7M0"/>
<protein>
    <submittedName>
        <fullName evidence="1">Uncharacterized protein</fullName>
    </submittedName>
</protein>
<dbReference type="Proteomes" id="UP001244011">
    <property type="component" value="Unassembled WGS sequence"/>
</dbReference>
<evidence type="ECO:0000313" key="2">
    <source>
        <dbReference type="Proteomes" id="UP001244011"/>
    </source>
</evidence>
<accession>A0AAJ0C7M0</accession>
<dbReference type="EMBL" id="MU838998">
    <property type="protein sequence ID" value="KAK1771451.1"/>
    <property type="molecule type" value="Genomic_DNA"/>
</dbReference>
<proteinExistence type="predicted"/>
<keyword evidence="2" id="KW-1185">Reference proteome</keyword>
<dbReference type="RefSeq" id="XP_060287664.1">
    <property type="nucleotide sequence ID" value="XM_060425802.1"/>
</dbReference>
<gene>
    <name evidence="1" type="ORF">QBC33DRAFT_510971</name>
</gene>
<organism evidence="1 2">
    <name type="scientific">Phialemonium atrogriseum</name>
    <dbReference type="NCBI Taxonomy" id="1093897"/>
    <lineage>
        <taxon>Eukaryota</taxon>
        <taxon>Fungi</taxon>
        <taxon>Dikarya</taxon>
        <taxon>Ascomycota</taxon>
        <taxon>Pezizomycotina</taxon>
        <taxon>Sordariomycetes</taxon>
        <taxon>Sordariomycetidae</taxon>
        <taxon>Cephalothecales</taxon>
        <taxon>Cephalothecaceae</taxon>
        <taxon>Phialemonium</taxon>
    </lineage>
</organism>
<dbReference type="GeneID" id="85308989"/>
<reference evidence="1" key="1">
    <citation type="submission" date="2023-06" db="EMBL/GenBank/DDBJ databases">
        <title>Genome-scale phylogeny and comparative genomics of the fungal order Sordariales.</title>
        <authorList>
            <consortium name="Lawrence Berkeley National Laboratory"/>
            <person name="Hensen N."/>
            <person name="Bonometti L."/>
            <person name="Westerberg I."/>
            <person name="Brannstrom I.O."/>
            <person name="Guillou S."/>
            <person name="Cros-Aarteil S."/>
            <person name="Calhoun S."/>
            <person name="Haridas S."/>
            <person name="Kuo A."/>
            <person name="Mondo S."/>
            <person name="Pangilinan J."/>
            <person name="Riley R."/>
            <person name="Labutti K."/>
            <person name="Andreopoulos B."/>
            <person name="Lipzen A."/>
            <person name="Chen C."/>
            <person name="Yanf M."/>
            <person name="Daum C."/>
            <person name="Ng V."/>
            <person name="Clum A."/>
            <person name="Steindorff A."/>
            <person name="Ohm R."/>
            <person name="Martin F."/>
            <person name="Silar P."/>
            <person name="Natvig D."/>
            <person name="Lalanne C."/>
            <person name="Gautier V."/>
            <person name="Ament-Velasquez S.L."/>
            <person name="Kruys A."/>
            <person name="Hutchinson M.I."/>
            <person name="Powell A.J."/>
            <person name="Barry K."/>
            <person name="Miller A.N."/>
            <person name="Grigoriev I.V."/>
            <person name="Debuchy R."/>
            <person name="Gladieux P."/>
            <person name="Thoren M.H."/>
            <person name="Johannesson H."/>
        </authorList>
    </citation>
    <scope>NUCLEOTIDE SEQUENCE</scope>
    <source>
        <strain evidence="1">8032-3</strain>
    </source>
</reference>
<comment type="caution">
    <text evidence="1">The sequence shown here is derived from an EMBL/GenBank/DDBJ whole genome shotgun (WGS) entry which is preliminary data.</text>
</comment>
<sequence>MFKTKPLSSLKSIFPPIHQPLPLNKRESQQLLNALTTSFRKHLDKEHGWLPDEPSVAPVPAVPISYYASPTPTLAKEAHRRPTDRHLRAILSNPLFNYDPRARATTGLVGAQRDPMDVFDEAVAKGMMTMKGALGCLIAARRDIMQSSTASMKDGMRASGAGLRVLQWLRASGMERDLSFVSHPRFIKFLLPFLVAEGLDELAWAWLARLIAGEGPATVKKQPAASFLLEALVYTRSVGARNLDDAYSSILRGEEMLKDSPEFAQDMLSPWRSLAWLSTVEAWKYSSPSEPLFESYVAISEHIRRTKSLVRAHLDLHHPTKPSHALAVEFLSKESFWQNLLLPSTPTPAALTAANGLKPQPSNFHVRIMSFGLDTVQHLTQRGQSEEAQWILNLLRTYLGPYFAQDHPHQDGRLSFG</sequence>
<evidence type="ECO:0000313" key="1">
    <source>
        <dbReference type="EMBL" id="KAK1771451.1"/>
    </source>
</evidence>
<name>A0AAJ0C7M0_9PEZI</name>